<accession>A0A9K3HGH8</accession>
<dbReference type="Gramene" id="mRNA:HanXRQr2_Chr12g0541081">
    <property type="protein sequence ID" value="mRNA:HanXRQr2_Chr12g0541081"/>
    <property type="gene ID" value="HanXRQr2_Chr12g0541081"/>
</dbReference>
<reference evidence="3" key="1">
    <citation type="journal article" date="2017" name="Nature">
        <title>The sunflower genome provides insights into oil metabolism, flowering and Asterid evolution.</title>
        <authorList>
            <person name="Badouin H."/>
            <person name="Gouzy J."/>
            <person name="Grassa C.J."/>
            <person name="Murat F."/>
            <person name="Staton S.E."/>
            <person name="Cottret L."/>
            <person name="Lelandais-Briere C."/>
            <person name="Owens G.L."/>
            <person name="Carrere S."/>
            <person name="Mayjonade B."/>
            <person name="Legrand L."/>
            <person name="Gill N."/>
            <person name="Kane N.C."/>
            <person name="Bowers J.E."/>
            <person name="Hubner S."/>
            <person name="Bellec A."/>
            <person name="Berard A."/>
            <person name="Berges H."/>
            <person name="Blanchet N."/>
            <person name="Boniface M.C."/>
            <person name="Brunel D."/>
            <person name="Catrice O."/>
            <person name="Chaidir N."/>
            <person name="Claudel C."/>
            <person name="Donnadieu C."/>
            <person name="Faraut T."/>
            <person name="Fievet G."/>
            <person name="Helmstetter N."/>
            <person name="King M."/>
            <person name="Knapp S.J."/>
            <person name="Lai Z."/>
            <person name="Le Paslier M.C."/>
            <person name="Lippi Y."/>
            <person name="Lorenzon L."/>
            <person name="Mandel J.R."/>
            <person name="Marage G."/>
            <person name="Marchand G."/>
            <person name="Marquand E."/>
            <person name="Bret-Mestries E."/>
            <person name="Morien E."/>
            <person name="Nambeesan S."/>
            <person name="Nguyen T."/>
            <person name="Pegot-Espagnet P."/>
            <person name="Pouilly N."/>
            <person name="Raftis F."/>
            <person name="Sallet E."/>
            <person name="Schiex T."/>
            <person name="Thomas J."/>
            <person name="Vandecasteele C."/>
            <person name="Vares D."/>
            <person name="Vear F."/>
            <person name="Vautrin S."/>
            <person name="Crespi M."/>
            <person name="Mangin B."/>
            <person name="Burke J.M."/>
            <person name="Salse J."/>
            <person name="Munos S."/>
            <person name="Vincourt P."/>
            <person name="Rieseberg L.H."/>
            <person name="Langlade N.B."/>
        </authorList>
    </citation>
    <scope>NUCLEOTIDE SEQUENCE</scope>
    <source>
        <tissue evidence="3">Leaves</tissue>
    </source>
</reference>
<feature type="region of interest" description="Disordered" evidence="2">
    <location>
        <begin position="301"/>
        <end position="331"/>
    </location>
</feature>
<evidence type="ECO:0000313" key="3">
    <source>
        <dbReference type="EMBL" id="KAF5777894.1"/>
    </source>
</evidence>
<dbReference type="Proteomes" id="UP000215914">
    <property type="component" value="Unassembled WGS sequence"/>
</dbReference>
<feature type="compositionally biased region" description="Basic and acidic residues" evidence="2">
    <location>
        <begin position="731"/>
        <end position="746"/>
    </location>
</feature>
<feature type="compositionally biased region" description="Basic and acidic residues" evidence="2">
    <location>
        <begin position="378"/>
        <end position="388"/>
    </location>
</feature>
<feature type="region of interest" description="Disordered" evidence="2">
    <location>
        <begin position="731"/>
        <end position="757"/>
    </location>
</feature>
<dbReference type="AlphaFoldDB" id="A0A9K3HGH8"/>
<name>A0A9K3HGH8_HELAN</name>
<evidence type="ECO:0000313" key="4">
    <source>
        <dbReference type="Proteomes" id="UP000215914"/>
    </source>
</evidence>
<feature type="compositionally biased region" description="Basic and acidic residues" evidence="2">
    <location>
        <begin position="463"/>
        <end position="496"/>
    </location>
</feature>
<feature type="coiled-coil region" evidence="1">
    <location>
        <begin position="569"/>
        <end position="663"/>
    </location>
</feature>
<dbReference type="EMBL" id="MNCJ02000327">
    <property type="protein sequence ID" value="KAF5777894.1"/>
    <property type="molecule type" value="Genomic_DNA"/>
</dbReference>
<keyword evidence="1" id="KW-0175">Coiled coil</keyword>
<organism evidence="3 4">
    <name type="scientific">Helianthus annuus</name>
    <name type="common">Common sunflower</name>
    <dbReference type="NCBI Taxonomy" id="4232"/>
    <lineage>
        <taxon>Eukaryota</taxon>
        <taxon>Viridiplantae</taxon>
        <taxon>Streptophyta</taxon>
        <taxon>Embryophyta</taxon>
        <taxon>Tracheophyta</taxon>
        <taxon>Spermatophyta</taxon>
        <taxon>Magnoliopsida</taxon>
        <taxon>eudicotyledons</taxon>
        <taxon>Gunneridae</taxon>
        <taxon>Pentapetalae</taxon>
        <taxon>asterids</taxon>
        <taxon>campanulids</taxon>
        <taxon>Asterales</taxon>
        <taxon>Asteraceae</taxon>
        <taxon>Asteroideae</taxon>
        <taxon>Heliantheae alliance</taxon>
        <taxon>Heliantheae</taxon>
        <taxon>Helianthus</taxon>
    </lineage>
</organism>
<gene>
    <name evidence="3" type="ORF">HanXRQr2_Chr12g0541081</name>
</gene>
<keyword evidence="4" id="KW-1185">Reference proteome</keyword>
<feature type="region of interest" description="Disordered" evidence="2">
    <location>
        <begin position="368"/>
        <end position="500"/>
    </location>
</feature>
<proteinExistence type="predicted"/>
<protein>
    <submittedName>
        <fullName evidence="3">Uncharacterized protein</fullName>
    </submittedName>
</protein>
<sequence>MYLQGRGKDSDKGHNVSYAIDADTTTGTVVEKMAEFLRESRVAKAISNRTVVYESLVRAFWDTARFDESDSMIHVVLKKKDKNGKDEDVEIKFGVADVRRVLDLQDSDDDPTIMSERLVKGLWCRMGFTGYINGKMYKRNFSKAYRYMMHCMVHSRAHRKGAYDEVVDYIINFIASLVLNRRYNMSQVIFEYMKENDKNEVDRYIMYPRFIMMIINDQIKDLPKDSNDVMELSNVNLVTIGRITKDKYVKTKQLICRIKNKEYVAPEDDKWRHDNSDSHNENEKMKDMVEKKTRWWCVRDGKRKRTPKSSPAVVIPKEGEKGSSGEPQQRLVDETVLEPSVVIKQGAELLKHYLESYLKKKEDVAAQQAQGSSANVEKVTRVEPETEARNSASDEDSEATQSQSKLIPETLGRGRAQLKKKPSKKQKGSDEEGSPYDPEKSKKQRKKRKAPPAGIIPRNVRAKKSEAESQKDKDGKKDQHEKTPSVEIPKEPEVQTKVDPIVEAEKKADEDDYVEIKGLKAASPLHIPQDIPESSNQKDTSFCCDFDDLGTATGIFTEDLPEGESDMFNDKAVKELVQKVNNLEKEKAKTELERDILKKQVDLLMKGHDQLREELMQQNEEVNKARNEAEDNSKLFDLLAAEITDLCLKIKQLEEVNQTLNQLLSEMSEPTSNEMKAMKLEMEAMKADKVMKDQQLQMLTAVVESHLKMNIHAAFEEIDVIQTNERRMERERRLAEEATQKNKGVAEEVEVVDGSSS</sequence>
<comment type="caution">
    <text evidence="3">The sequence shown here is derived from an EMBL/GenBank/DDBJ whole genome shotgun (WGS) entry which is preliminary data.</text>
</comment>
<feature type="compositionally biased region" description="Basic residues" evidence="2">
    <location>
        <begin position="416"/>
        <end position="426"/>
    </location>
</feature>
<evidence type="ECO:0000256" key="2">
    <source>
        <dbReference type="SAM" id="MobiDB-lite"/>
    </source>
</evidence>
<evidence type="ECO:0000256" key="1">
    <source>
        <dbReference type="SAM" id="Coils"/>
    </source>
</evidence>
<reference evidence="3" key="2">
    <citation type="submission" date="2020-06" db="EMBL/GenBank/DDBJ databases">
        <title>Helianthus annuus Genome sequencing and assembly Release 2.</title>
        <authorList>
            <person name="Gouzy J."/>
            <person name="Langlade N."/>
            <person name="Munos S."/>
        </authorList>
    </citation>
    <scope>NUCLEOTIDE SEQUENCE</scope>
    <source>
        <tissue evidence="3">Leaves</tissue>
    </source>
</reference>